<dbReference type="PANTHER" id="PTHR35525">
    <property type="entry name" value="BLL6575 PROTEIN"/>
    <property type="match status" value="1"/>
</dbReference>
<dbReference type="SUPFAM" id="SSF160904">
    <property type="entry name" value="Jann2411-like"/>
    <property type="match status" value="1"/>
</dbReference>
<dbReference type="RefSeq" id="WP_130479250.1">
    <property type="nucleotide sequence ID" value="NZ_SFCC01000020.1"/>
</dbReference>
<comment type="caution">
    <text evidence="2">The sequence shown here is derived from an EMBL/GenBank/DDBJ whole genome shotgun (WGS) entry which is preliminary data.</text>
</comment>
<feature type="domain" description="Zinc finger CGNR" evidence="1">
    <location>
        <begin position="140"/>
        <end position="178"/>
    </location>
</feature>
<dbReference type="Proteomes" id="UP000292003">
    <property type="component" value="Unassembled WGS sequence"/>
</dbReference>
<gene>
    <name evidence="2" type="ORF">EWH70_31680</name>
</gene>
<proteinExistence type="predicted"/>
<dbReference type="AlphaFoldDB" id="A0A4Q7IZR4"/>
<dbReference type="Pfam" id="PF11706">
    <property type="entry name" value="zf-CGNR"/>
    <property type="match status" value="1"/>
</dbReference>
<dbReference type="InterPro" id="IPR021005">
    <property type="entry name" value="Znf_CGNR"/>
</dbReference>
<dbReference type="Gene3D" id="1.10.3300.10">
    <property type="entry name" value="Jann2411-like domain"/>
    <property type="match status" value="1"/>
</dbReference>
<protein>
    <submittedName>
        <fullName evidence="2">CGNR zinc finger domain-containing protein</fullName>
    </submittedName>
</protein>
<accession>A0A4Q7IZR4</accession>
<dbReference type="InterPro" id="IPR010852">
    <property type="entry name" value="ABATE"/>
</dbReference>
<evidence type="ECO:0000259" key="1">
    <source>
        <dbReference type="Pfam" id="PF11706"/>
    </source>
</evidence>
<keyword evidence="3" id="KW-1185">Reference proteome</keyword>
<organism evidence="2 3">
    <name type="scientific">Amycolatopsis suaedae</name>
    <dbReference type="NCBI Taxonomy" id="2510978"/>
    <lineage>
        <taxon>Bacteria</taxon>
        <taxon>Bacillati</taxon>
        <taxon>Actinomycetota</taxon>
        <taxon>Actinomycetes</taxon>
        <taxon>Pseudonocardiales</taxon>
        <taxon>Pseudonocardiaceae</taxon>
        <taxon>Amycolatopsis</taxon>
    </lineage>
</organism>
<name>A0A4Q7IZR4_9PSEU</name>
<dbReference type="PANTHER" id="PTHR35525:SF3">
    <property type="entry name" value="BLL6575 PROTEIN"/>
    <property type="match status" value="1"/>
</dbReference>
<dbReference type="OrthoDB" id="3531194at2"/>
<evidence type="ECO:0000313" key="2">
    <source>
        <dbReference type="EMBL" id="RZQ59987.1"/>
    </source>
</evidence>
<evidence type="ECO:0000313" key="3">
    <source>
        <dbReference type="Proteomes" id="UP000292003"/>
    </source>
</evidence>
<dbReference type="EMBL" id="SFCC01000020">
    <property type="protein sequence ID" value="RZQ59987.1"/>
    <property type="molecule type" value="Genomic_DNA"/>
</dbReference>
<sequence length="180" mass="18916">MPVPQADSAAARRAAERAADLVNLLAEDPEPGQVAELLHAHGEVPPVSLEPADVAELREAAARLAPVFAAADVDMAANLLNDLLATHAHPPRLTTHGGSWPWHLHVDRDDDGPWGEWLLASSSLALATLVADRQLPPGGVCAARGCERVFAAAGSGSPRRFCSTRCATRARVAAHRTRGA</sequence>
<dbReference type="InterPro" id="IPR023286">
    <property type="entry name" value="ABATE_dom_sf"/>
</dbReference>
<reference evidence="2 3" key="1">
    <citation type="submission" date="2019-02" db="EMBL/GenBank/DDBJ databases">
        <title>Draft genome sequence of Amycolatopsis sp. 8-3EHSu isolated from roots of Suaeda maritima.</title>
        <authorList>
            <person name="Duangmal K."/>
            <person name="Chantavorakit T."/>
        </authorList>
    </citation>
    <scope>NUCLEOTIDE SEQUENCE [LARGE SCALE GENOMIC DNA]</scope>
    <source>
        <strain evidence="2 3">8-3EHSu</strain>
    </source>
</reference>